<evidence type="ECO:0000313" key="1">
    <source>
        <dbReference type="EMBL" id="SJZ64598.1"/>
    </source>
</evidence>
<evidence type="ECO:0000313" key="2">
    <source>
        <dbReference type="Proteomes" id="UP000190367"/>
    </source>
</evidence>
<dbReference type="STRING" id="634771.SAMN04488128_1011048"/>
<dbReference type="RefSeq" id="WP_078667674.1">
    <property type="nucleotide sequence ID" value="NZ_FUWZ01000001.1"/>
</dbReference>
<keyword evidence="2" id="KW-1185">Reference proteome</keyword>
<dbReference type="Proteomes" id="UP000190367">
    <property type="component" value="Unassembled WGS sequence"/>
</dbReference>
<dbReference type="AlphaFoldDB" id="A0A1T4MCT1"/>
<name>A0A1T4MCT1_9BACT</name>
<sequence length="280" mass="31391">MIKIAAILDGLKYSESVQQYALMVAQQQRAHVTGVLPEDFTYNSFSMYQVLMSGADPATISRLEAADEASRKNAAVTFEVACQKAGIPYSVHRHRNLALPEALEASIYADLLVADRKETFTHEPSKTPTRFIRDLLTDVQCPVLLTPSGKTPLMPDWSNVVLLYDGEPSSVYAIKMYSYLLSSQFPVTVTVLSVNAEGNHLQNKQLIRDFIHSHFPEAAYHVVDGDPETEIIRYLKNRPKDTLVVLGAYRRGTVSRWFRESMADVLMTAVDLPLFIAHNK</sequence>
<dbReference type="EMBL" id="FUWZ01000001">
    <property type="protein sequence ID" value="SJZ64598.1"/>
    <property type="molecule type" value="Genomic_DNA"/>
</dbReference>
<accession>A0A1T4MCT1</accession>
<dbReference type="Gene3D" id="3.40.50.12370">
    <property type="match status" value="1"/>
</dbReference>
<dbReference type="SUPFAM" id="SSF52402">
    <property type="entry name" value="Adenine nucleotide alpha hydrolases-like"/>
    <property type="match status" value="1"/>
</dbReference>
<reference evidence="2" key="1">
    <citation type="submission" date="2017-02" db="EMBL/GenBank/DDBJ databases">
        <authorList>
            <person name="Varghese N."/>
            <person name="Submissions S."/>
        </authorList>
    </citation>
    <scope>NUCLEOTIDE SEQUENCE [LARGE SCALE GENOMIC DNA]</scope>
    <source>
        <strain evidence="2">DSM 22224</strain>
    </source>
</reference>
<proteinExistence type="predicted"/>
<organism evidence="1 2">
    <name type="scientific">Chitinophaga eiseniae</name>
    <dbReference type="NCBI Taxonomy" id="634771"/>
    <lineage>
        <taxon>Bacteria</taxon>
        <taxon>Pseudomonadati</taxon>
        <taxon>Bacteroidota</taxon>
        <taxon>Chitinophagia</taxon>
        <taxon>Chitinophagales</taxon>
        <taxon>Chitinophagaceae</taxon>
        <taxon>Chitinophaga</taxon>
    </lineage>
</organism>
<protein>
    <recommendedName>
        <fullName evidence="3">Universal stress protein family protein</fullName>
    </recommendedName>
</protein>
<dbReference type="OrthoDB" id="641005at2"/>
<evidence type="ECO:0008006" key="3">
    <source>
        <dbReference type="Google" id="ProtNLM"/>
    </source>
</evidence>
<gene>
    <name evidence="1" type="ORF">SAMN04488128_1011048</name>
</gene>